<evidence type="ECO:0000313" key="2">
    <source>
        <dbReference type="EMBL" id="AKF04956.1"/>
    </source>
</evidence>
<evidence type="ECO:0000259" key="1">
    <source>
        <dbReference type="Pfam" id="PF02627"/>
    </source>
</evidence>
<dbReference type="SUPFAM" id="SSF69118">
    <property type="entry name" value="AhpD-like"/>
    <property type="match status" value="1"/>
</dbReference>
<name>A0A0F6W1B4_9BACT</name>
<gene>
    <name evidence="2" type="ORF">DB32_002105</name>
</gene>
<organism evidence="2 3">
    <name type="scientific">Sandaracinus amylolyticus</name>
    <dbReference type="NCBI Taxonomy" id="927083"/>
    <lineage>
        <taxon>Bacteria</taxon>
        <taxon>Pseudomonadati</taxon>
        <taxon>Myxococcota</taxon>
        <taxon>Polyangia</taxon>
        <taxon>Polyangiales</taxon>
        <taxon>Sandaracinaceae</taxon>
        <taxon>Sandaracinus</taxon>
    </lineage>
</organism>
<accession>A0A0F6W1B4</accession>
<dbReference type="Gene3D" id="1.20.1290.10">
    <property type="entry name" value="AhpD-like"/>
    <property type="match status" value="1"/>
</dbReference>
<dbReference type="PANTHER" id="PTHR34846:SF10">
    <property type="entry name" value="CYTOPLASMIC PROTEIN"/>
    <property type="match status" value="1"/>
</dbReference>
<dbReference type="InterPro" id="IPR029032">
    <property type="entry name" value="AhpD-like"/>
</dbReference>
<dbReference type="InterPro" id="IPR004675">
    <property type="entry name" value="AhpD_core"/>
</dbReference>
<dbReference type="Pfam" id="PF02627">
    <property type="entry name" value="CMD"/>
    <property type="match status" value="1"/>
</dbReference>
<dbReference type="NCBIfam" id="TIGR00778">
    <property type="entry name" value="ahpD_dom"/>
    <property type="match status" value="1"/>
</dbReference>
<protein>
    <submittedName>
        <fullName evidence="2">4-carboxymuconolactone decarboxylase</fullName>
    </submittedName>
</protein>
<evidence type="ECO:0000313" key="3">
    <source>
        <dbReference type="Proteomes" id="UP000034883"/>
    </source>
</evidence>
<dbReference type="OrthoDB" id="9801997at2"/>
<keyword evidence="3" id="KW-1185">Reference proteome</keyword>
<dbReference type="KEGG" id="samy:DB32_002105"/>
<feature type="domain" description="Carboxymuconolactone decarboxylase-like" evidence="1">
    <location>
        <begin position="12"/>
        <end position="93"/>
    </location>
</feature>
<dbReference type="RefSeq" id="WP_053232244.1">
    <property type="nucleotide sequence ID" value="NZ_CP011125.1"/>
</dbReference>
<dbReference type="STRING" id="927083.DB32_002105"/>
<dbReference type="EMBL" id="CP011125">
    <property type="protein sequence ID" value="AKF04956.1"/>
    <property type="molecule type" value="Genomic_DNA"/>
</dbReference>
<dbReference type="AlphaFoldDB" id="A0A0F6W1B4"/>
<dbReference type="GO" id="GO:0051920">
    <property type="term" value="F:peroxiredoxin activity"/>
    <property type="evidence" value="ECO:0007669"/>
    <property type="project" value="InterPro"/>
</dbReference>
<dbReference type="InterPro" id="IPR003779">
    <property type="entry name" value="CMD-like"/>
</dbReference>
<dbReference type="Proteomes" id="UP000034883">
    <property type="component" value="Chromosome"/>
</dbReference>
<dbReference type="PANTHER" id="PTHR34846">
    <property type="entry name" value="4-CARBOXYMUCONOLACTONE DECARBOXYLASE FAMILY PROTEIN (AFU_ORTHOLOGUE AFUA_6G11590)"/>
    <property type="match status" value="1"/>
</dbReference>
<proteinExistence type="predicted"/>
<reference evidence="2 3" key="1">
    <citation type="submission" date="2015-03" db="EMBL/GenBank/DDBJ databases">
        <title>Genome assembly of Sandaracinus amylolyticus DSM 53668.</title>
        <authorList>
            <person name="Sharma G."/>
            <person name="Subramanian S."/>
        </authorList>
    </citation>
    <scope>NUCLEOTIDE SEQUENCE [LARGE SCALE GENOMIC DNA]</scope>
    <source>
        <strain evidence="2 3">DSM 53668</strain>
    </source>
</reference>
<sequence length="148" mass="16637">MDQRLAYPRIVPDVYRALGTVSRTLSEGAIEPSLRHLVDLRISHINGCSYCVDLHFREALAAGVAARKINAVAAWRETPFFSPRERAALAWAESLTRVDRDGAPDPLYDEVARHFDERERAELTFVIATMNAWNRVAIAFRQGASETP</sequence>